<comment type="subcellular location">
    <subcellularLocation>
        <location evidence="1">Membrane</location>
        <topology evidence="1">Multi-pass membrane protein</topology>
    </subcellularLocation>
</comment>
<gene>
    <name evidence="8" type="ORF">HGRIS_003648</name>
</gene>
<evidence type="ECO:0000256" key="6">
    <source>
        <dbReference type="SAM" id="Phobius"/>
    </source>
</evidence>
<feature type="transmembrane region" description="Helical" evidence="6">
    <location>
        <begin position="54"/>
        <end position="72"/>
    </location>
</feature>
<feature type="compositionally biased region" description="Acidic residues" evidence="5">
    <location>
        <begin position="229"/>
        <end position="238"/>
    </location>
</feature>
<protein>
    <recommendedName>
        <fullName evidence="7">MARVEL domain-containing protein</fullName>
    </recommendedName>
</protein>
<feature type="region of interest" description="Disordered" evidence="5">
    <location>
        <begin position="311"/>
        <end position="381"/>
    </location>
</feature>
<keyword evidence="3 6" id="KW-1133">Transmembrane helix</keyword>
<evidence type="ECO:0000256" key="3">
    <source>
        <dbReference type="ARBA" id="ARBA00022989"/>
    </source>
</evidence>
<evidence type="ECO:0000256" key="1">
    <source>
        <dbReference type="ARBA" id="ARBA00004141"/>
    </source>
</evidence>
<keyword evidence="9" id="KW-1185">Reference proteome</keyword>
<reference evidence="9" key="1">
    <citation type="submission" date="2024-06" db="EMBL/GenBank/DDBJ databases">
        <title>Multi-omics analyses provide insights into the biosynthesis of the anticancer antibiotic pleurotin in Hohenbuehelia grisea.</title>
        <authorList>
            <person name="Weaver J.A."/>
            <person name="Alberti F."/>
        </authorList>
    </citation>
    <scope>NUCLEOTIDE SEQUENCE [LARGE SCALE GENOMIC DNA]</scope>
    <source>
        <strain evidence="9">T-177</strain>
    </source>
</reference>
<dbReference type="Proteomes" id="UP001556367">
    <property type="component" value="Unassembled WGS sequence"/>
</dbReference>
<feature type="compositionally biased region" description="Polar residues" evidence="5">
    <location>
        <begin position="317"/>
        <end position="329"/>
    </location>
</feature>
<evidence type="ECO:0000256" key="4">
    <source>
        <dbReference type="ARBA" id="ARBA00023136"/>
    </source>
</evidence>
<keyword evidence="2 6" id="KW-0812">Transmembrane</keyword>
<evidence type="ECO:0000313" key="8">
    <source>
        <dbReference type="EMBL" id="KAL0954699.1"/>
    </source>
</evidence>
<organism evidence="8 9">
    <name type="scientific">Hohenbuehelia grisea</name>
    <dbReference type="NCBI Taxonomy" id="104357"/>
    <lineage>
        <taxon>Eukaryota</taxon>
        <taxon>Fungi</taxon>
        <taxon>Dikarya</taxon>
        <taxon>Basidiomycota</taxon>
        <taxon>Agaricomycotina</taxon>
        <taxon>Agaricomycetes</taxon>
        <taxon>Agaricomycetidae</taxon>
        <taxon>Agaricales</taxon>
        <taxon>Pleurotineae</taxon>
        <taxon>Pleurotaceae</taxon>
        <taxon>Hohenbuehelia</taxon>
    </lineage>
</organism>
<feature type="transmembrane region" description="Helical" evidence="6">
    <location>
        <begin position="84"/>
        <end position="106"/>
    </location>
</feature>
<dbReference type="Pfam" id="PF01284">
    <property type="entry name" value="MARVEL"/>
    <property type="match status" value="1"/>
</dbReference>
<evidence type="ECO:0000259" key="7">
    <source>
        <dbReference type="Pfam" id="PF01284"/>
    </source>
</evidence>
<feature type="transmembrane region" description="Helical" evidence="6">
    <location>
        <begin position="184"/>
        <end position="202"/>
    </location>
</feature>
<feature type="region of interest" description="Disordered" evidence="5">
    <location>
        <begin position="212"/>
        <end position="293"/>
    </location>
</feature>
<sequence length="381" mass="41034">MTVFDRIQAGISRIAPAKHSGSSGGIGNGGHGMVPFDDDMIVSKPTIVFHTGQIFFNFLAMCCFASVASFQAKWRVGPSGLSGFAIFVSVAGMVLSAFMLLVPVIYEKYDRFVRLARALKEIRVSFILTGTGTTVSLLIAFITTISAFTQPGCKNPDNDPNADKGDDFKKGLDGWCITKKAGSVFFWFAFGFWAASIVMLVLDWRNGKLHRTVPRDPPFTHPPTRSEIGEAEDYDDEESSYHVIPPAQTQQTQPPFRRTTADNSDSPNSPFADNNRYTGYSASNTYSPSVPAASRPSMDAYGAFSDPAPSGFGAGSQAPTSSYGNSPAASSRAPILPEPDMGPQVSRTMQYADPYAAVRAQIGQPTSPTGPPSYDSYGGYR</sequence>
<name>A0ABR3JGF5_9AGAR</name>
<feature type="compositionally biased region" description="Polar residues" evidence="5">
    <location>
        <begin position="262"/>
        <end position="288"/>
    </location>
</feature>
<evidence type="ECO:0000313" key="9">
    <source>
        <dbReference type="Proteomes" id="UP001556367"/>
    </source>
</evidence>
<accession>A0ABR3JGF5</accession>
<comment type="caution">
    <text evidence="8">The sequence shown here is derived from an EMBL/GenBank/DDBJ whole genome shotgun (WGS) entry which is preliminary data.</text>
</comment>
<keyword evidence="4 6" id="KW-0472">Membrane</keyword>
<feature type="compositionally biased region" description="Low complexity" evidence="5">
    <location>
        <begin position="245"/>
        <end position="258"/>
    </location>
</feature>
<evidence type="ECO:0000256" key="5">
    <source>
        <dbReference type="SAM" id="MobiDB-lite"/>
    </source>
</evidence>
<dbReference type="InterPro" id="IPR008253">
    <property type="entry name" value="Marvel"/>
</dbReference>
<proteinExistence type="predicted"/>
<evidence type="ECO:0000256" key="2">
    <source>
        <dbReference type="ARBA" id="ARBA00022692"/>
    </source>
</evidence>
<feature type="transmembrane region" description="Helical" evidence="6">
    <location>
        <begin position="126"/>
        <end position="148"/>
    </location>
</feature>
<feature type="domain" description="MARVEL" evidence="7">
    <location>
        <begin position="45"/>
        <end position="198"/>
    </location>
</feature>
<dbReference type="EMBL" id="JASNQZ010000007">
    <property type="protein sequence ID" value="KAL0954699.1"/>
    <property type="molecule type" value="Genomic_DNA"/>
</dbReference>